<evidence type="ECO:0000256" key="4">
    <source>
        <dbReference type="ARBA" id="ARBA00022771"/>
    </source>
</evidence>
<feature type="compositionally biased region" description="Basic and acidic residues" evidence="8">
    <location>
        <begin position="82"/>
        <end position="120"/>
    </location>
</feature>
<evidence type="ECO:0000256" key="3">
    <source>
        <dbReference type="ARBA" id="ARBA00022737"/>
    </source>
</evidence>
<keyword evidence="5" id="KW-0833">Ubl conjugation pathway</keyword>
<feature type="compositionally biased region" description="Basic residues" evidence="8">
    <location>
        <begin position="604"/>
        <end position="614"/>
    </location>
</feature>
<evidence type="ECO:0000313" key="12">
    <source>
        <dbReference type="Proteomes" id="UP001370758"/>
    </source>
</evidence>
<feature type="region of interest" description="Disordered" evidence="8">
    <location>
        <begin position="599"/>
        <end position="621"/>
    </location>
</feature>
<keyword evidence="6" id="KW-0862">Zinc</keyword>
<reference evidence="11 12" key="1">
    <citation type="submission" date="2023-08" db="EMBL/GenBank/DDBJ databases">
        <authorList>
            <person name="Palmer J.M."/>
        </authorList>
    </citation>
    <scope>NUCLEOTIDE SEQUENCE [LARGE SCALE GENOMIC DNA]</scope>
    <source>
        <strain evidence="11 12">TWF481</strain>
    </source>
</reference>
<evidence type="ECO:0000313" key="11">
    <source>
        <dbReference type="EMBL" id="KAK6506788.1"/>
    </source>
</evidence>
<organism evidence="11 12">
    <name type="scientific">Arthrobotrys musiformis</name>
    <dbReference type="NCBI Taxonomy" id="47236"/>
    <lineage>
        <taxon>Eukaryota</taxon>
        <taxon>Fungi</taxon>
        <taxon>Dikarya</taxon>
        <taxon>Ascomycota</taxon>
        <taxon>Pezizomycotina</taxon>
        <taxon>Orbiliomycetes</taxon>
        <taxon>Orbiliales</taxon>
        <taxon>Orbiliaceae</taxon>
        <taxon>Arthrobotrys</taxon>
    </lineage>
</organism>
<evidence type="ECO:0000259" key="10">
    <source>
        <dbReference type="PROSITE" id="PS51873"/>
    </source>
</evidence>
<dbReference type="CDD" id="cd22584">
    <property type="entry name" value="Rcat_RBR_unk"/>
    <property type="match status" value="1"/>
</dbReference>
<evidence type="ECO:0000256" key="1">
    <source>
        <dbReference type="ARBA" id="ARBA00022679"/>
    </source>
</evidence>
<keyword evidence="4 7" id="KW-0863">Zinc-finger</keyword>
<dbReference type="GO" id="GO:0004842">
    <property type="term" value="F:ubiquitin-protein transferase activity"/>
    <property type="evidence" value="ECO:0007669"/>
    <property type="project" value="InterPro"/>
</dbReference>
<keyword evidence="1" id="KW-0808">Transferase</keyword>
<evidence type="ECO:0000256" key="8">
    <source>
        <dbReference type="SAM" id="MobiDB-lite"/>
    </source>
</evidence>
<dbReference type="EMBL" id="JAVHJL010000003">
    <property type="protein sequence ID" value="KAK6506788.1"/>
    <property type="molecule type" value="Genomic_DNA"/>
</dbReference>
<dbReference type="InterPro" id="IPR001841">
    <property type="entry name" value="Znf_RING"/>
</dbReference>
<dbReference type="Pfam" id="PF00097">
    <property type="entry name" value="zf-C3HC4"/>
    <property type="match status" value="1"/>
</dbReference>
<keyword evidence="2" id="KW-0479">Metal-binding</keyword>
<dbReference type="PROSITE" id="PS51873">
    <property type="entry name" value="TRIAD"/>
    <property type="match status" value="1"/>
</dbReference>
<evidence type="ECO:0000256" key="7">
    <source>
        <dbReference type="PROSITE-ProRule" id="PRU00175"/>
    </source>
</evidence>
<dbReference type="SUPFAM" id="SSF57850">
    <property type="entry name" value="RING/U-box"/>
    <property type="match status" value="2"/>
</dbReference>
<dbReference type="AlphaFoldDB" id="A0AAV9WIV4"/>
<dbReference type="Proteomes" id="UP001370758">
    <property type="component" value="Unassembled WGS sequence"/>
</dbReference>
<accession>A0AAV9WIV4</accession>
<feature type="compositionally biased region" description="Low complexity" evidence="8">
    <location>
        <begin position="181"/>
        <end position="199"/>
    </location>
</feature>
<dbReference type="GO" id="GO:0008270">
    <property type="term" value="F:zinc ion binding"/>
    <property type="evidence" value="ECO:0007669"/>
    <property type="project" value="UniProtKB-KW"/>
</dbReference>
<comment type="caution">
    <text evidence="11">The sequence shown here is derived from an EMBL/GenBank/DDBJ whole genome shotgun (WGS) entry which is preliminary data.</text>
</comment>
<keyword evidence="3" id="KW-0677">Repeat</keyword>
<evidence type="ECO:0008006" key="13">
    <source>
        <dbReference type="Google" id="ProtNLM"/>
    </source>
</evidence>
<feature type="region of interest" description="Disordered" evidence="8">
    <location>
        <begin position="44"/>
        <end position="251"/>
    </location>
</feature>
<sequence>MMIESPLSEAIAAQISEISMSKSRGRSDADFEFAVRLLQEDLETLQQQRESSDPSVPRSSRRGSRSSDAAAVSSSRDRRRRSQDLPRKASKTTHDSVKQAQIRSDRELAERLARGEDPFARPRRTSTSDTTSIRELENNGVNCDSSPNNCKVTRTTSKSGKATKRAVLPRGPLFGTPPTSPTSKKPVSSKSNGTTPTSPDKSKTPNKKGIPPPRPPKSNSKIAPGFSKTQQRPTSKGKGSAPIQQKRDPEQEISELKDILQALAASIGWTQDWEEDAPTTSASGSLKRYKEELSSICNICNEPYQNYAVFTLKCNHRYCVECLRNHILHSLSQPGSELPRCCGEALPLTFAGEILMENELNQLMDRRDAQESSKQISCVGCKKDLLQGSIKDNSAYCIDCAKFTCIHCGKDLHDGICPEDKDMAMLLETAKKEGWSKCGKCNHLVELTMGCFHMTCRCGHQFCYLCGVEWKNCGCPSSSEQSVLGRIREATGRGADLLRQGWESSKAYVLSEEQLDTFKQQAVEHHREKMDLRQSLHRLREEKQWERQVAVQIIVLRTEILELQGQVDHVELNRKRRQMKEIEEGKALGEKIVAKGLKTAAGNKAKKPSKKGKERARDVEGSDTKVIMAKIMNYVNT</sequence>
<feature type="domain" description="RING-type" evidence="10">
    <location>
        <begin position="293"/>
        <end position="487"/>
    </location>
</feature>
<evidence type="ECO:0000259" key="9">
    <source>
        <dbReference type="PROSITE" id="PS50089"/>
    </source>
</evidence>
<dbReference type="InterPro" id="IPR017907">
    <property type="entry name" value="Znf_RING_CS"/>
</dbReference>
<evidence type="ECO:0000256" key="2">
    <source>
        <dbReference type="ARBA" id="ARBA00022723"/>
    </source>
</evidence>
<feature type="compositionally biased region" description="Polar residues" evidence="8">
    <location>
        <begin position="139"/>
        <end position="160"/>
    </location>
</feature>
<dbReference type="GO" id="GO:0016567">
    <property type="term" value="P:protein ubiquitination"/>
    <property type="evidence" value="ECO:0007669"/>
    <property type="project" value="InterPro"/>
</dbReference>
<name>A0AAV9WIV4_9PEZI</name>
<dbReference type="PROSITE" id="PS00518">
    <property type="entry name" value="ZF_RING_1"/>
    <property type="match status" value="1"/>
</dbReference>
<feature type="compositionally biased region" description="Low complexity" evidence="8">
    <location>
        <begin position="44"/>
        <end position="58"/>
    </location>
</feature>
<dbReference type="InterPro" id="IPR018957">
    <property type="entry name" value="Znf_C3HC4_RING-type"/>
</dbReference>
<dbReference type="InterPro" id="IPR031127">
    <property type="entry name" value="E3_UB_ligase_RBR"/>
</dbReference>
<dbReference type="PANTHER" id="PTHR11685">
    <property type="entry name" value="RBR FAMILY RING FINGER AND IBR DOMAIN-CONTAINING"/>
    <property type="match status" value="1"/>
</dbReference>
<dbReference type="PROSITE" id="PS50089">
    <property type="entry name" value="ZF_RING_2"/>
    <property type="match status" value="1"/>
</dbReference>
<dbReference type="InterPro" id="IPR044066">
    <property type="entry name" value="TRIAD_supradom"/>
</dbReference>
<dbReference type="Gene3D" id="1.20.120.1750">
    <property type="match status" value="1"/>
</dbReference>
<gene>
    <name evidence="11" type="ORF">TWF481_005248</name>
</gene>
<feature type="domain" description="RING-type" evidence="9">
    <location>
        <begin position="297"/>
        <end position="341"/>
    </location>
</feature>
<evidence type="ECO:0000256" key="6">
    <source>
        <dbReference type="ARBA" id="ARBA00022833"/>
    </source>
</evidence>
<protein>
    <recommendedName>
        <fullName evidence="13">RING-type domain-containing protein</fullName>
    </recommendedName>
</protein>
<keyword evidence="12" id="KW-1185">Reference proteome</keyword>
<proteinExistence type="predicted"/>
<evidence type="ECO:0000256" key="5">
    <source>
        <dbReference type="ARBA" id="ARBA00022786"/>
    </source>
</evidence>